<reference evidence="3 4" key="1">
    <citation type="submission" date="2018-05" db="EMBL/GenBank/DDBJ databases">
        <title>Draft genome of Methanospirillum lacunae Ki8-1.</title>
        <authorList>
            <person name="Dueholm M.S."/>
            <person name="Nielsen P.H."/>
            <person name="Bakmann L.F."/>
            <person name="Otzen D.E."/>
        </authorList>
    </citation>
    <scope>NUCLEOTIDE SEQUENCE [LARGE SCALE GENOMIC DNA]</scope>
    <source>
        <strain evidence="3 4">Ki8-1</strain>
    </source>
</reference>
<keyword evidence="2" id="KW-0472">Membrane</keyword>
<keyword evidence="2" id="KW-1133">Transmembrane helix</keyword>
<proteinExistence type="predicted"/>
<evidence type="ECO:0008006" key="5">
    <source>
        <dbReference type="Google" id="ProtNLM"/>
    </source>
</evidence>
<gene>
    <name evidence="3" type="ORF">DK846_09830</name>
</gene>
<dbReference type="RefSeq" id="WP_109968756.1">
    <property type="nucleotide sequence ID" value="NZ_CP176093.1"/>
</dbReference>
<sequence>MLELIISFFLIVILLFFFGGVTLLIYCTPVIITFTGVWRVDTKAGSACIRWGPLAICISPESKGIQVIFKIRRTELYQIPLHRPSGGDAVQEEVPTSSEEKKPEQDLRRMIPFISLIKKIIPLILTHIRIERITGSVKFGSGDPVSTGLVYGYYQALAPVCRFFCSAILIPVFDQLTFEADLTGGLRIEYPAGLIIKSLQRLFPEILPLFNIKVPGFISGEASV</sequence>
<dbReference type="EMBL" id="QGMY01000007">
    <property type="protein sequence ID" value="PWR72267.1"/>
    <property type="molecule type" value="Genomic_DNA"/>
</dbReference>
<evidence type="ECO:0000313" key="3">
    <source>
        <dbReference type="EMBL" id="PWR72267.1"/>
    </source>
</evidence>
<feature type="transmembrane region" description="Helical" evidence="2">
    <location>
        <begin position="6"/>
        <end position="34"/>
    </location>
</feature>
<name>A0A2V2N7P8_9EURY</name>
<protein>
    <recommendedName>
        <fullName evidence="5">DUF2953 domain-containing protein</fullName>
    </recommendedName>
</protein>
<accession>A0A2V2N7P8</accession>
<dbReference type="GeneID" id="97547851"/>
<feature type="region of interest" description="Disordered" evidence="1">
    <location>
        <begin position="82"/>
        <end position="104"/>
    </location>
</feature>
<dbReference type="OrthoDB" id="148205at2157"/>
<evidence type="ECO:0000313" key="4">
    <source>
        <dbReference type="Proteomes" id="UP000245657"/>
    </source>
</evidence>
<comment type="caution">
    <text evidence="3">The sequence shown here is derived from an EMBL/GenBank/DDBJ whole genome shotgun (WGS) entry which is preliminary data.</text>
</comment>
<evidence type="ECO:0000256" key="1">
    <source>
        <dbReference type="SAM" id="MobiDB-lite"/>
    </source>
</evidence>
<evidence type="ECO:0000256" key="2">
    <source>
        <dbReference type="SAM" id="Phobius"/>
    </source>
</evidence>
<keyword evidence="4" id="KW-1185">Reference proteome</keyword>
<dbReference type="AlphaFoldDB" id="A0A2V2N7P8"/>
<organism evidence="3 4">
    <name type="scientific">Methanospirillum lacunae</name>
    <dbReference type="NCBI Taxonomy" id="668570"/>
    <lineage>
        <taxon>Archaea</taxon>
        <taxon>Methanobacteriati</taxon>
        <taxon>Methanobacteriota</taxon>
        <taxon>Stenosarchaea group</taxon>
        <taxon>Methanomicrobia</taxon>
        <taxon>Methanomicrobiales</taxon>
        <taxon>Methanospirillaceae</taxon>
        <taxon>Methanospirillum</taxon>
    </lineage>
</organism>
<keyword evidence="2" id="KW-0812">Transmembrane</keyword>
<dbReference type="Proteomes" id="UP000245657">
    <property type="component" value="Unassembled WGS sequence"/>
</dbReference>